<proteinExistence type="predicted"/>
<feature type="domain" description="NAD-glutamate dehydrogenase ACT2" evidence="5">
    <location>
        <begin position="396"/>
        <end position="484"/>
    </location>
</feature>
<dbReference type="STRING" id="1454003.AW10_00068"/>
<dbReference type="InterPro" id="IPR049062">
    <property type="entry name" value="NAD_Glu_DH_ACT2"/>
</dbReference>
<dbReference type="InterPro" id="IPR049064">
    <property type="entry name" value="NAD_Glu_DH_ACT3"/>
</dbReference>
<evidence type="ECO:0000259" key="6">
    <source>
        <dbReference type="Pfam" id="PF21077"/>
    </source>
</evidence>
<dbReference type="InterPro" id="IPR007780">
    <property type="entry name" value="NAD_Glu_DH_bac"/>
</dbReference>
<evidence type="ECO:0000256" key="1">
    <source>
        <dbReference type="ARBA" id="ARBA00023002"/>
    </source>
</evidence>
<dbReference type="InterPro" id="IPR028971">
    <property type="entry name" value="NAD-GDH_cat"/>
</dbReference>
<dbReference type="Pfam" id="PF21076">
    <property type="entry name" value="GDH_ACT2"/>
    <property type="match status" value="1"/>
</dbReference>
<dbReference type="Pfam" id="PF21074">
    <property type="entry name" value="GDH_C"/>
    <property type="match status" value="2"/>
</dbReference>
<evidence type="ECO:0000313" key="7">
    <source>
        <dbReference type="EMBL" id="EXI83332.1"/>
    </source>
</evidence>
<reference evidence="7 8" key="1">
    <citation type="submission" date="2014-02" db="EMBL/GenBank/DDBJ databases">
        <title>Expanding our view of genomic diversity in Candidatus Accumulibacter clades.</title>
        <authorList>
            <person name="Skennerton C.T."/>
            <person name="Barr J.J."/>
            <person name="Slater F.R."/>
            <person name="Bond P.L."/>
            <person name="Tyson G.W."/>
        </authorList>
    </citation>
    <scope>NUCLEOTIDE SEQUENCE [LARGE SCALE GENOMIC DNA]</scope>
    <source>
        <strain evidence="8">BA-92</strain>
    </source>
</reference>
<dbReference type="EMBL" id="JEMX01000002">
    <property type="protein sequence ID" value="EXI83332.1"/>
    <property type="molecule type" value="Genomic_DNA"/>
</dbReference>
<protein>
    <submittedName>
        <fullName evidence="7">NAD-specific glutamate dehydrogenase</fullName>
        <ecNumber evidence="7">1.4.1.2</ecNumber>
    </submittedName>
</protein>
<feature type="domain" description="NAD-specific glutamate dehydrogenase C-terminal" evidence="3">
    <location>
        <begin position="1440"/>
        <end position="1550"/>
    </location>
</feature>
<accession>A0A011Q262</accession>
<evidence type="ECO:0000259" key="2">
    <source>
        <dbReference type="Pfam" id="PF05088"/>
    </source>
</evidence>
<keyword evidence="1 7" id="KW-0560">Oxidoreductase</keyword>
<evidence type="ECO:0000259" key="5">
    <source>
        <dbReference type="Pfam" id="PF21076"/>
    </source>
</evidence>
<name>A0A011Q262_9PROT</name>
<dbReference type="Pfam" id="PF21077">
    <property type="entry name" value="GDH_ACT3"/>
    <property type="match status" value="1"/>
</dbReference>
<dbReference type="InterPro" id="IPR049059">
    <property type="entry name" value="NAD_Glu_DH_HM1"/>
</dbReference>
<comment type="caution">
    <text evidence="7">The sequence shown here is derived from an EMBL/GenBank/DDBJ whole genome shotgun (WGS) entry which is preliminary data.</text>
</comment>
<feature type="domain" description="NAD-glutamate dehydrogenase catalytic" evidence="2">
    <location>
        <begin position="711"/>
        <end position="1205"/>
    </location>
</feature>
<dbReference type="Pfam" id="PF21073">
    <property type="entry name" value="GDH_HM1"/>
    <property type="match status" value="1"/>
</dbReference>
<dbReference type="PANTHER" id="PTHR43403">
    <property type="entry name" value="NAD-SPECIFIC GLUTAMATE DEHYDROGENASE"/>
    <property type="match status" value="1"/>
</dbReference>
<dbReference type="Proteomes" id="UP000021816">
    <property type="component" value="Unassembled WGS sequence"/>
</dbReference>
<feature type="domain" description="NAD-glutamate dehydrogenase ACT3" evidence="6">
    <location>
        <begin position="542"/>
        <end position="614"/>
    </location>
</feature>
<dbReference type="Pfam" id="PF05088">
    <property type="entry name" value="Bac_GDH_CD"/>
    <property type="match status" value="1"/>
</dbReference>
<evidence type="ECO:0000313" key="8">
    <source>
        <dbReference type="Proteomes" id="UP000021816"/>
    </source>
</evidence>
<dbReference type="Pfam" id="PF21079">
    <property type="entry name" value="GDH_HM2"/>
    <property type="match status" value="1"/>
</dbReference>
<dbReference type="PIRSF" id="PIRSF036761">
    <property type="entry name" value="GDH_Mll4104"/>
    <property type="match status" value="1"/>
</dbReference>
<feature type="domain" description="NAD-glutamate dehydrogenase N-terminal ACT1" evidence="4">
    <location>
        <begin position="32"/>
        <end position="172"/>
    </location>
</feature>
<sequence>MALTNESTLNLRRNLREIAEQQNLPARIDEYLECYFGDGELSDASDASPEELLGAAVQHFRLGEARPPGKAAVALYTPDFDRHGWHSPHTVIDVVTDDMPFLVDSITMVVYRHGLVIHRLLHPLLATERNAEGQLQHTLPRGAAGSQPESWVHLEIDRVGDAVLLEQLRQEIASVLLDVRAAVEDVAAIQSCMQQAYDEMVTVAGPECDEAGAYLRWIGVNNFVFLGYADYLVRPESGTLERVADSGLGILRHTDHPGFGHCLAGFQGAVAALASDPSPLILVKTDARSTVHRAAYLDFIGVKRYDAAGQLIGLRALVGLYTAHVYHVAATDIPILRRKIAAVREAIGFVPRSHREKTLLNVLETYPRDELIEIAQGDLMAAANGIVSLHEREQVRVFMRNDAWGRYVSVMVYMPRDHFDTRLRKRISALLKETLLAESVDFFIMLGESRLARIHFIVHTPVGTTYDYDAEAIERQVARIVRGWADELKHNLIGHYGEERGNALLRRYAAELPQFYQERVTPASAVSDLERLEAAESSGRVEVKLSAAQGDDGSHQHVKLFRRGRPRPLSAILPILENLGLTVLSEQPFNLPQSDLHVADFAVQLPDPAALNDDRTRRAFVELLESLLRDEAENDGFNRLVLLAGLNGRQIGILRAYRRYLRQAGLPFSQAYIEQCLATHFSITRGLVDLFEALFSPAADDARAKAISEELSAALLQVSNPNDDRILAAMQTVIEATLRTNAYQSAIDGKARDYLSLKLSSRDIPFLPEPAPLYEIFVYSDRVEGVHLRGARVARGGLRWSDRMEDFRTEVLGLVKAQMVKNAVIVPLGSKGGFVCKRPPAASDREAFQAEGIACYSTFIRGLLDLTDNLVDGQVVPPRGVRRRDGDDAYLVVAADKGTATFSDIANGIAIEYGFWLGDAFASGGSVGYDHKKMGITARGAWEAVKRHFRELGLDTQTQPFTVVGIGDMSGDVFGNGMLLSSQIKLIAAFDHRHLFLDPNPDPARSYAERQRLFALPRSSWADYDPALISTGGGIWSRSAKAIPLSPEVRAWLGTAALQLPPHELIKIILQAPVDLLYNGGIGTYVKASSESHQEANDRGNDVLRVDASQLQARVIGEGGNLGLTQPGRIEFALHGGRIFTDAIDNSAGVDCSDHEVNIKILLAGLISRGDVTGKQRDALLASMTDEVGRLVLADNYQQTQAIALEAAAGAELIEAHGRFIRTLEAKGALRRAIEALPDDKRLAERAQQGRGLSAPELSVLLAYAKITLKEAILASELPDSEDVYELLVNYFPAAVLGQCRDLLPAHPLKRDIITTQLVNRLVNRMGTIFVMEVSDETGASPAQVAGAWYAASSVLDAEALWRDVESLDLAIDAAAQMALMVELRTMIGAATRLLVARHVGGASIGEMVAEYRPAVGDCMDRLRAGGSGAQGLTQLLEARAQIVAAFELVNLARACAFPLSEVAGALGELAEQLDLDWLGAAINRLPAGNRWQARARAQLSAELTGLRQQLLQQVLSGSLPPTDPAAAVIDELKSNVPQDLAMLSAGLAEARRLLAS</sequence>
<dbReference type="SUPFAM" id="SSF51735">
    <property type="entry name" value="NAD(P)-binding Rossmann-fold domains"/>
    <property type="match status" value="1"/>
</dbReference>
<dbReference type="InterPro" id="IPR049058">
    <property type="entry name" value="NAD_Glu_DH_HM2"/>
</dbReference>
<dbReference type="InterPro" id="IPR046346">
    <property type="entry name" value="Aminoacid_DH-like_N_sf"/>
</dbReference>
<organism evidence="7 8">
    <name type="scientific">Candidatus Accumulibacter appositus</name>
    <dbReference type="NCBI Taxonomy" id="1454003"/>
    <lineage>
        <taxon>Bacteria</taxon>
        <taxon>Pseudomonadati</taxon>
        <taxon>Pseudomonadota</taxon>
        <taxon>Betaproteobacteria</taxon>
        <taxon>Candidatus Accumulibacter</taxon>
    </lineage>
</organism>
<evidence type="ECO:0000259" key="3">
    <source>
        <dbReference type="Pfam" id="PF21074"/>
    </source>
</evidence>
<dbReference type="Gene3D" id="3.40.50.720">
    <property type="entry name" value="NAD(P)-binding Rossmann-like Domain"/>
    <property type="match status" value="1"/>
</dbReference>
<dbReference type="Pfam" id="PF21078">
    <property type="entry name" value="GDH_HM3"/>
    <property type="match status" value="1"/>
</dbReference>
<dbReference type="InterPro" id="IPR036291">
    <property type="entry name" value="NAD(P)-bd_dom_sf"/>
</dbReference>
<gene>
    <name evidence="7" type="primary">gdhB</name>
    <name evidence="7" type="ORF">AW10_00068</name>
</gene>
<dbReference type="GO" id="GO:0006538">
    <property type="term" value="P:L-glutamate catabolic process"/>
    <property type="evidence" value="ECO:0007669"/>
    <property type="project" value="InterPro"/>
</dbReference>
<dbReference type="Pfam" id="PF21075">
    <property type="entry name" value="GDH_ACT1"/>
    <property type="match status" value="1"/>
</dbReference>
<dbReference type="GO" id="GO:0004069">
    <property type="term" value="F:L-aspartate:2-oxoglutarate aminotransferase activity"/>
    <property type="evidence" value="ECO:0007669"/>
    <property type="project" value="InterPro"/>
</dbReference>
<dbReference type="InterPro" id="IPR048381">
    <property type="entry name" value="GDH_C"/>
</dbReference>
<feature type="domain" description="NAD-specific glutamate dehydrogenase C-terminal" evidence="3">
    <location>
        <begin position="1250"/>
        <end position="1424"/>
    </location>
</feature>
<dbReference type="SUPFAM" id="SSF53223">
    <property type="entry name" value="Aminoacid dehydrogenase-like, N-terminal domain"/>
    <property type="match status" value="1"/>
</dbReference>
<dbReference type="PANTHER" id="PTHR43403:SF1">
    <property type="entry name" value="NAD-SPECIFIC GLUTAMATE DEHYDROGENASE"/>
    <property type="match status" value="1"/>
</dbReference>
<dbReference type="PATRIC" id="fig|1454003.3.peg.71"/>
<dbReference type="InterPro" id="IPR049056">
    <property type="entry name" value="NAD_Glu_DH_HM3"/>
</dbReference>
<dbReference type="EC" id="1.4.1.2" evidence="7"/>
<evidence type="ECO:0000259" key="4">
    <source>
        <dbReference type="Pfam" id="PF21075"/>
    </source>
</evidence>
<dbReference type="InterPro" id="IPR024727">
    <property type="entry name" value="NAD_Glu_DH_N_ACT1"/>
</dbReference>
<dbReference type="GO" id="GO:0004352">
    <property type="term" value="F:glutamate dehydrogenase (NAD+) activity"/>
    <property type="evidence" value="ECO:0007669"/>
    <property type="project" value="UniProtKB-EC"/>
</dbReference>